<dbReference type="EMBL" id="UOYP01000157">
    <property type="protein sequence ID" value="VAY87747.1"/>
    <property type="molecule type" value="Genomic_DNA"/>
</dbReference>
<keyword evidence="3" id="KW-1133">Transmembrane helix</keyword>
<dbReference type="AlphaFoldDB" id="A0A3P3ZMX1"/>
<protein>
    <recommendedName>
        <fullName evidence="5">DUF4337 domain-containing protein</fullName>
    </recommendedName>
</protein>
<accession>A0A3P3ZMX1</accession>
<feature type="coiled-coil region" evidence="1">
    <location>
        <begin position="101"/>
        <end position="128"/>
    </location>
</feature>
<reference evidence="4" key="1">
    <citation type="submission" date="2018-10" db="EMBL/GenBank/DDBJ databases">
        <authorList>
            <person name="Plewniak F."/>
        </authorList>
    </citation>
    <scope>NUCLEOTIDE SEQUENCE</scope>
</reference>
<dbReference type="Pfam" id="PF14235">
    <property type="entry name" value="DUF4337"/>
    <property type="match status" value="1"/>
</dbReference>
<keyword evidence="1" id="KW-0175">Coiled coil</keyword>
<feature type="transmembrane region" description="Helical" evidence="3">
    <location>
        <begin position="33"/>
        <end position="52"/>
    </location>
</feature>
<organism evidence="4">
    <name type="scientific">mine drainage metagenome</name>
    <dbReference type="NCBI Taxonomy" id="410659"/>
    <lineage>
        <taxon>unclassified sequences</taxon>
        <taxon>metagenomes</taxon>
        <taxon>ecological metagenomes</taxon>
    </lineage>
</organism>
<keyword evidence="3" id="KW-0472">Membrane</keyword>
<keyword evidence="3" id="KW-0812">Transmembrane</keyword>
<feature type="transmembrane region" description="Helical" evidence="3">
    <location>
        <begin position="145"/>
        <end position="165"/>
    </location>
</feature>
<evidence type="ECO:0000256" key="3">
    <source>
        <dbReference type="SAM" id="Phobius"/>
    </source>
</evidence>
<sequence length="191" mass="21097">MEDEFHVHGAHEHEVEHAATHGQGGTVALAQQVAIFTAILAAIGAVVSYLGGNTQNESLMHKNEAVLYKAHASDQWSFYQAKSTKAHLMTLASQLAPEDKRQGYAQDLKRYETEKKEIKARAEAFEAQSRYENELADKYFHPHHALALAMTFIQIAIALASVTALTQRRWLLWPAGLGALVGCGLAVWAYL</sequence>
<evidence type="ECO:0008006" key="5">
    <source>
        <dbReference type="Google" id="ProtNLM"/>
    </source>
</evidence>
<dbReference type="InterPro" id="IPR025570">
    <property type="entry name" value="DUF4337"/>
</dbReference>
<evidence type="ECO:0000256" key="2">
    <source>
        <dbReference type="SAM" id="MobiDB-lite"/>
    </source>
</evidence>
<gene>
    <name evidence="4" type="ORF">CARN8_240006</name>
</gene>
<proteinExistence type="predicted"/>
<feature type="transmembrane region" description="Helical" evidence="3">
    <location>
        <begin position="171"/>
        <end position="190"/>
    </location>
</feature>
<feature type="region of interest" description="Disordered" evidence="2">
    <location>
        <begin position="1"/>
        <end position="20"/>
    </location>
</feature>
<evidence type="ECO:0000256" key="1">
    <source>
        <dbReference type="SAM" id="Coils"/>
    </source>
</evidence>
<evidence type="ECO:0000313" key="4">
    <source>
        <dbReference type="EMBL" id="VAY87747.1"/>
    </source>
</evidence>
<feature type="compositionally biased region" description="Basic and acidic residues" evidence="2">
    <location>
        <begin position="1"/>
        <end position="19"/>
    </location>
</feature>
<name>A0A3P3ZMX1_9ZZZZ</name>